<dbReference type="CDD" id="cd00067">
    <property type="entry name" value="GAL4"/>
    <property type="match status" value="1"/>
</dbReference>
<evidence type="ECO:0000256" key="1">
    <source>
        <dbReference type="SAM" id="MobiDB-lite"/>
    </source>
</evidence>
<dbReference type="PANTHER" id="PTHR47431:SF1">
    <property type="entry name" value="ZN(II)2CYS6 TRANSCRIPTION FACTOR (EUROFUNG)"/>
    <property type="match status" value="1"/>
</dbReference>
<proteinExistence type="predicted"/>
<feature type="domain" description="Zn(2)-C6 fungal-type" evidence="2">
    <location>
        <begin position="38"/>
        <end position="67"/>
    </location>
</feature>
<dbReference type="InterPro" id="IPR001138">
    <property type="entry name" value="Zn2Cys6_DnaBD"/>
</dbReference>
<protein>
    <submittedName>
        <fullName evidence="3">ARAD1C16390p</fullName>
    </submittedName>
</protein>
<sequence>MASDEKMVTDSGPGSGSDHQPGSSHHSKKTTRTVSRRACLSCREKKIKCDGVHVCRNCQQLKLECVFVKSHRGGRRNPSKSTNGPQAPSSASSSASSSMAVGSSQTNPNLIPKLQLPYQSMQVDYRPPPYPMMGQPTPPSAHEDENNANNSHAPYHLPPLSITTNPPPHPPTTGGPSGHVNAPPPPGIGPGPSHGPGPSPSGSIPPQSGNGGYGYLTATSQIIMDMNDRIADLQARVAWLTKTYNADSGSGGAGPGPNPPLMWDSSEQELAQLDLPPFDTLSAFIEVYYSSFHVNYPFLFPKQAFFRYIRLRVDTSLVHAMCSVACRYLTPGQVPMESFMYDPRYWIANSKKYLDYADASTHAKVLVVIGLGLYEEGLYLDARQYFTDARRIIHLQRLDKLHDRNSLNPSYDRKVEVEAMEASTASQLLHRESLIRTIWICWGTQVMLCALLYRHSEVPYFESNLSLPVANQVYTNQLEGWLKKPMYWSDFETALLSGDTNSPSFYDVNFFIASVQLLATIIRQKPTAVSSIQASTRQSLDARLRNLESYVPPVTSTYDDRSVVFSRIVLYFSAFTMHSSIVRPALVFSAILSRNIEGEPDTKPLSYEEQSVDVVFENLRSSKSSELTKAYAQCVWAAHGLKSVLYPGVDLSEMKVLVSYWKTLPNAIAYLAQFSISLLANELLLKHYAARKDNVPVSTADLDNELNEYMEYINFASSANPKFSSCGASCRWLLERTYLRISQLPNA</sequence>
<dbReference type="CDD" id="cd12148">
    <property type="entry name" value="fungal_TF_MHR"/>
    <property type="match status" value="1"/>
</dbReference>
<dbReference type="PROSITE" id="PS50048">
    <property type="entry name" value="ZN2_CY6_FUNGAL_2"/>
    <property type="match status" value="1"/>
</dbReference>
<evidence type="ECO:0000259" key="2">
    <source>
        <dbReference type="PROSITE" id="PS50048"/>
    </source>
</evidence>
<reference evidence="3" key="2">
    <citation type="submission" date="2014-06" db="EMBL/GenBank/DDBJ databases">
        <title>The complete genome of Blastobotrys (Arxula) adeninivorans LS3 - a yeast of biotechnological interest.</title>
        <authorList>
            <person name="Kunze G."/>
            <person name="Gaillardin C."/>
            <person name="Czernicka M."/>
            <person name="Durrens P."/>
            <person name="Martin T."/>
            <person name="Boer E."/>
            <person name="Gabaldon T."/>
            <person name="Cruz J."/>
            <person name="Talla E."/>
            <person name="Marck C."/>
            <person name="Goffeau A."/>
            <person name="Barbe V."/>
            <person name="Baret P."/>
            <person name="Baronian K."/>
            <person name="Beier S."/>
            <person name="Bleykasten C."/>
            <person name="Bode R."/>
            <person name="Casaregola S."/>
            <person name="Despons L."/>
            <person name="Fairhead C."/>
            <person name="Giersberg M."/>
            <person name="Gierski P."/>
            <person name="Hahnel U."/>
            <person name="Hartmann A."/>
            <person name="Jankowska D."/>
            <person name="Jubin C."/>
            <person name="Jung P."/>
            <person name="Lafontaine I."/>
            <person name="Leh-Louis V."/>
            <person name="Lemaire M."/>
            <person name="Marcet-Houben M."/>
            <person name="Mascher M."/>
            <person name="Morel G."/>
            <person name="Richard G.-F."/>
            <person name="Riechen J."/>
            <person name="Sacerdot C."/>
            <person name="Sarkar A."/>
            <person name="Savel G."/>
            <person name="Schacherer J."/>
            <person name="Sherman D."/>
            <person name="Straub M.-L."/>
            <person name="Stein N."/>
            <person name="Thierry A."/>
            <person name="Trautwein-Schult A."/>
            <person name="Westhof E."/>
            <person name="Worch S."/>
            <person name="Dujon B."/>
            <person name="Souciet J.-L."/>
            <person name="Wincker P."/>
            <person name="Scholz U."/>
            <person name="Neuveglise N."/>
        </authorList>
    </citation>
    <scope>NUCLEOTIDE SEQUENCE</scope>
    <source>
        <strain evidence="3">LS3</strain>
    </source>
</reference>
<feature type="compositionally biased region" description="Pro residues" evidence="1">
    <location>
        <begin position="182"/>
        <end position="199"/>
    </location>
</feature>
<dbReference type="GO" id="GO:0000981">
    <property type="term" value="F:DNA-binding transcription factor activity, RNA polymerase II-specific"/>
    <property type="evidence" value="ECO:0007669"/>
    <property type="project" value="InterPro"/>
</dbReference>
<dbReference type="InterPro" id="IPR036864">
    <property type="entry name" value="Zn2-C6_fun-type_DNA-bd_sf"/>
</dbReference>
<feature type="compositionally biased region" description="Low complexity" evidence="1">
    <location>
        <begin position="87"/>
        <end position="104"/>
    </location>
</feature>
<feature type="compositionally biased region" description="Pro residues" evidence="1">
    <location>
        <begin position="126"/>
        <end position="139"/>
    </location>
</feature>
<feature type="region of interest" description="Disordered" evidence="1">
    <location>
        <begin position="71"/>
        <end position="212"/>
    </location>
</feature>
<reference evidence="3" key="1">
    <citation type="submission" date="2014-02" db="EMBL/GenBank/DDBJ databases">
        <authorList>
            <person name="Genoscope - CEA"/>
        </authorList>
    </citation>
    <scope>NUCLEOTIDE SEQUENCE</scope>
    <source>
        <strain evidence="3">LS3</strain>
    </source>
</reference>
<name>A0A060T0H4_BLAAD</name>
<dbReference type="Gene3D" id="4.10.240.10">
    <property type="entry name" value="Zn(2)-C6 fungal-type DNA-binding domain"/>
    <property type="match status" value="1"/>
</dbReference>
<dbReference type="EMBL" id="HG937693">
    <property type="protein sequence ID" value="CDP34610.1"/>
    <property type="molecule type" value="Genomic_DNA"/>
</dbReference>
<dbReference type="PANTHER" id="PTHR47431">
    <property type="entry name" value="ZN(II)2CYS6 TRANSCRIPTION FACTOR (EUROFUNG)-RELATED"/>
    <property type="match status" value="1"/>
</dbReference>
<organism evidence="3">
    <name type="scientific">Blastobotrys adeninivorans</name>
    <name type="common">Yeast</name>
    <name type="synonym">Arxula adeninivorans</name>
    <dbReference type="NCBI Taxonomy" id="409370"/>
    <lineage>
        <taxon>Eukaryota</taxon>
        <taxon>Fungi</taxon>
        <taxon>Dikarya</taxon>
        <taxon>Ascomycota</taxon>
        <taxon>Saccharomycotina</taxon>
        <taxon>Dipodascomycetes</taxon>
        <taxon>Dipodascales</taxon>
        <taxon>Trichomonascaceae</taxon>
        <taxon>Blastobotrys</taxon>
    </lineage>
</organism>
<dbReference type="GO" id="GO:0008270">
    <property type="term" value="F:zinc ion binding"/>
    <property type="evidence" value="ECO:0007669"/>
    <property type="project" value="InterPro"/>
</dbReference>
<feature type="compositionally biased region" description="Basic residues" evidence="1">
    <location>
        <begin position="25"/>
        <end position="35"/>
    </location>
</feature>
<dbReference type="Pfam" id="PF00172">
    <property type="entry name" value="Zn_clus"/>
    <property type="match status" value="1"/>
</dbReference>
<dbReference type="PROSITE" id="PS00463">
    <property type="entry name" value="ZN2_CY6_FUNGAL_1"/>
    <property type="match status" value="1"/>
</dbReference>
<dbReference type="AlphaFoldDB" id="A0A060T0H4"/>
<accession>A0A060T0H4</accession>
<feature type="region of interest" description="Disordered" evidence="1">
    <location>
        <begin position="1"/>
        <end position="36"/>
    </location>
</feature>
<dbReference type="SUPFAM" id="SSF57701">
    <property type="entry name" value="Zn2/Cys6 DNA-binding domain"/>
    <property type="match status" value="1"/>
</dbReference>
<evidence type="ECO:0000313" key="3">
    <source>
        <dbReference type="EMBL" id="CDP34610.1"/>
    </source>
</evidence>
<dbReference type="SMART" id="SM00066">
    <property type="entry name" value="GAL4"/>
    <property type="match status" value="1"/>
</dbReference>
<gene>
    <name evidence="3" type="ORF">GNLVRS02_ARAD1C16390g</name>
</gene>